<gene>
    <name evidence="2" type="ORF">POL68_28050</name>
</gene>
<comment type="caution">
    <text evidence="2">The sequence shown here is derived from an EMBL/GenBank/DDBJ whole genome shotgun (WGS) entry which is preliminary data.</text>
</comment>
<evidence type="ECO:0000313" key="2">
    <source>
        <dbReference type="EMBL" id="MDC0712348.1"/>
    </source>
</evidence>
<evidence type="ECO:0000313" key="3">
    <source>
        <dbReference type="Proteomes" id="UP001221838"/>
    </source>
</evidence>
<feature type="chain" id="PRO_5046232969" evidence="1">
    <location>
        <begin position="21"/>
        <end position="58"/>
    </location>
</feature>
<name>A0ABT5DGW6_9BACT</name>
<evidence type="ECO:0000256" key="1">
    <source>
        <dbReference type="SAM" id="SignalP"/>
    </source>
</evidence>
<organism evidence="2 3">
    <name type="scientific">Stigmatella ashevillensis</name>
    <dbReference type="NCBI Taxonomy" id="2995309"/>
    <lineage>
        <taxon>Bacteria</taxon>
        <taxon>Pseudomonadati</taxon>
        <taxon>Myxococcota</taxon>
        <taxon>Myxococcia</taxon>
        <taxon>Myxococcales</taxon>
        <taxon>Cystobacterineae</taxon>
        <taxon>Archangiaceae</taxon>
        <taxon>Stigmatella</taxon>
    </lineage>
</organism>
<protein>
    <submittedName>
        <fullName evidence="2">Uncharacterized protein</fullName>
    </submittedName>
</protein>
<dbReference type="RefSeq" id="WP_272142454.1">
    <property type="nucleotide sequence ID" value="NZ_JAQNDM010000002.1"/>
</dbReference>
<keyword evidence="3" id="KW-1185">Reference proteome</keyword>
<accession>A0ABT5DGW6</accession>
<dbReference type="EMBL" id="JAQNDM010000002">
    <property type="protein sequence ID" value="MDC0712348.1"/>
    <property type="molecule type" value="Genomic_DNA"/>
</dbReference>
<proteinExistence type="predicted"/>
<feature type="signal peptide" evidence="1">
    <location>
        <begin position="1"/>
        <end position="20"/>
    </location>
</feature>
<dbReference type="Proteomes" id="UP001221838">
    <property type="component" value="Unassembled WGS sequence"/>
</dbReference>
<keyword evidence="1" id="KW-0732">Signal</keyword>
<sequence>MKRVLRVAVLGFAVAFTAGFTVGSADSAAPAPDSVVPPLCGELCGGAYIIVRGQCVCM</sequence>
<reference evidence="2 3" key="1">
    <citation type="submission" date="2022-11" db="EMBL/GenBank/DDBJ databases">
        <title>Minimal conservation of predation-associated metabolite biosynthetic gene clusters underscores biosynthetic potential of Myxococcota including descriptions for ten novel species: Archangium lansinium sp. nov., Myxococcus landrumus sp. nov., Nannocystis bai.</title>
        <authorList>
            <person name="Ahearne A."/>
            <person name="Stevens C."/>
            <person name="Dowd S."/>
        </authorList>
    </citation>
    <scope>NUCLEOTIDE SEQUENCE [LARGE SCALE GENOMIC DNA]</scope>
    <source>
        <strain evidence="2 3">NCWAL01</strain>
    </source>
</reference>